<dbReference type="Proteomes" id="UP000178319">
    <property type="component" value="Unassembled WGS sequence"/>
</dbReference>
<feature type="domain" description="YdhG-like" evidence="1">
    <location>
        <begin position="21"/>
        <end position="117"/>
    </location>
</feature>
<proteinExistence type="predicted"/>
<dbReference type="EMBL" id="MHBZ01000005">
    <property type="protein sequence ID" value="OGY12192.1"/>
    <property type="molecule type" value="Genomic_DNA"/>
</dbReference>
<organism evidence="2 3">
    <name type="scientific">Candidatus Blackburnbacteria bacterium RIFCSPHIGHO2_02_FULL_44_20</name>
    <dbReference type="NCBI Taxonomy" id="1797516"/>
    <lineage>
        <taxon>Bacteria</taxon>
        <taxon>Candidatus Blackburniibacteriota</taxon>
    </lineage>
</organism>
<evidence type="ECO:0000313" key="3">
    <source>
        <dbReference type="Proteomes" id="UP000178319"/>
    </source>
</evidence>
<dbReference type="Pfam" id="PF08818">
    <property type="entry name" value="DUF1801"/>
    <property type="match status" value="1"/>
</dbReference>
<gene>
    <name evidence="2" type="ORF">A3D26_01250</name>
</gene>
<dbReference type="InterPro" id="IPR014922">
    <property type="entry name" value="YdhG-like"/>
</dbReference>
<evidence type="ECO:0000313" key="2">
    <source>
        <dbReference type="EMBL" id="OGY12192.1"/>
    </source>
</evidence>
<evidence type="ECO:0000259" key="1">
    <source>
        <dbReference type="Pfam" id="PF08818"/>
    </source>
</evidence>
<dbReference type="AlphaFoldDB" id="A0A1G1VAG4"/>
<protein>
    <recommendedName>
        <fullName evidence="1">YdhG-like domain-containing protein</fullName>
    </recommendedName>
</protein>
<dbReference type="SUPFAM" id="SSF159888">
    <property type="entry name" value="YdhG-like"/>
    <property type="match status" value="1"/>
</dbReference>
<sequence>MMTRANRLLEQEIKKAQPFARPICKKLVEIVYRADPALEVTTKWGKPTFIKRGMICAIWPFLRHVSFVFPNGAGMSDSKKLFNHGEDNLNNRMIKFTDASEVNRSERDLMLYVREAIRIDEAGRKPVVRVSQTKKLAIPANIKKRLVEEKLLDKFNKYPFFKRKGYLQWIGEARLPETREKRLVQMLLELPMGVYMNDRY</sequence>
<name>A0A1G1VAG4_9BACT</name>
<comment type="caution">
    <text evidence="2">The sequence shown here is derived from an EMBL/GenBank/DDBJ whole genome shotgun (WGS) entry which is preliminary data.</text>
</comment>
<dbReference type="Gene3D" id="3.90.1150.200">
    <property type="match status" value="1"/>
</dbReference>
<accession>A0A1G1VAG4</accession>
<reference evidence="2 3" key="1">
    <citation type="journal article" date="2016" name="Nat. Commun.">
        <title>Thousands of microbial genomes shed light on interconnected biogeochemical processes in an aquifer system.</title>
        <authorList>
            <person name="Anantharaman K."/>
            <person name="Brown C.T."/>
            <person name="Hug L.A."/>
            <person name="Sharon I."/>
            <person name="Castelle C.J."/>
            <person name="Probst A.J."/>
            <person name="Thomas B.C."/>
            <person name="Singh A."/>
            <person name="Wilkins M.J."/>
            <person name="Karaoz U."/>
            <person name="Brodie E.L."/>
            <person name="Williams K.H."/>
            <person name="Hubbard S.S."/>
            <person name="Banfield J.F."/>
        </authorList>
    </citation>
    <scope>NUCLEOTIDE SEQUENCE [LARGE SCALE GENOMIC DNA]</scope>
</reference>
<dbReference type="Pfam" id="PF13376">
    <property type="entry name" value="OmdA"/>
    <property type="match status" value="1"/>
</dbReference>